<organism evidence="2 3">
    <name type="scientific">Collybiopsis luxurians FD-317 M1</name>
    <dbReference type="NCBI Taxonomy" id="944289"/>
    <lineage>
        <taxon>Eukaryota</taxon>
        <taxon>Fungi</taxon>
        <taxon>Dikarya</taxon>
        <taxon>Basidiomycota</taxon>
        <taxon>Agaricomycotina</taxon>
        <taxon>Agaricomycetes</taxon>
        <taxon>Agaricomycetidae</taxon>
        <taxon>Agaricales</taxon>
        <taxon>Marasmiineae</taxon>
        <taxon>Omphalotaceae</taxon>
        <taxon>Collybiopsis</taxon>
        <taxon>Collybiopsis luxurians</taxon>
    </lineage>
</organism>
<dbReference type="AlphaFoldDB" id="A0A0D0CAV8"/>
<gene>
    <name evidence="2" type="ORF">GYMLUDRAFT_262009</name>
</gene>
<evidence type="ECO:0000313" key="2">
    <source>
        <dbReference type="EMBL" id="KIK59599.1"/>
    </source>
</evidence>
<sequence>MSSTRIQLLQAILVVASTLVNVGVAFDSCLDPQTNKEIPVADLCPKYAPPGSDVFAVGKTLGGVCELFYYYHPGGPKTDKNCIPHGGIKTTSEALFCQTGSCAAYRNDPTCAGQATVDGIPIQAPFIGGTPLPLINIWGPLIGTTATCEPGIDILPQPQ</sequence>
<proteinExistence type="predicted"/>
<protein>
    <submittedName>
        <fullName evidence="2">Uncharacterized protein</fullName>
    </submittedName>
</protein>
<reference evidence="2 3" key="1">
    <citation type="submission" date="2014-04" db="EMBL/GenBank/DDBJ databases">
        <title>Evolutionary Origins and Diversification of the Mycorrhizal Mutualists.</title>
        <authorList>
            <consortium name="DOE Joint Genome Institute"/>
            <consortium name="Mycorrhizal Genomics Consortium"/>
            <person name="Kohler A."/>
            <person name="Kuo A."/>
            <person name="Nagy L.G."/>
            <person name="Floudas D."/>
            <person name="Copeland A."/>
            <person name="Barry K.W."/>
            <person name="Cichocki N."/>
            <person name="Veneault-Fourrey C."/>
            <person name="LaButti K."/>
            <person name="Lindquist E.A."/>
            <person name="Lipzen A."/>
            <person name="Lundell T."/>
            <person name="Morin E."/>
            <person name="Murat C."/>
            <person name="Riley R."/>
            <person name="Ohm R."/>
            <person name="Sun H."/>
            <person name="Tunlid A."/>
            <person name="Henrissat B."/>
            <person name="Grigoriev I.V."/>
            <person name="Hibbett D.S."/>
            <person name="Martin F."/>
        </authorList>
    </citation>
    <scope>NUCLEOTIDE SEQUENCE [LARGE SCALE GENOMIC DNA]</scope>
    <source>
        <strain evidence="2 3">FD-317 M1</strain>
    </source>
</reference>
<dbReference type="HOGENOM" id="CLU_1660961_0_0_1"/>
<feature type="signal peptide" evidence="1">
    <location>
        <begin position="1"/>
        <end position="25"/>
    </location>
</feature>
<dbReference type="EMBL" id="KN834779">
    <property type="protein sequence ID" value="KIK59599.1"/>
    <property type="molecule type" value="Genomic_DNA"/>
</dbReference>
<keyword evidence="3" id="KW-1185">Reference proteome</keyword>
<evidence type="ECO:0000313" key="3">
    <source>
        <dbReference type="Proteomes" id="UP000053593"/>
    </source>
</evidence>
<dbReference type="OrthoDB" id="10334632at2759"/>
<feature type="chain" id="PRO_5002207819" evidence="1">
    <location>
        <begin position="26"/>
        <end position="159"/>
    </location>
</feature>
<keyword evidence="1" id="KW-0732">Signal</keyword>
<evidence type="ECO:0000256" key="1">
    <source>
        <dbReference type="SAM" id="SignalP"/>
    </source>
</evidence>
<name>A0A0D0CAV8_9AGAR</name>
<dbReference type="Proteomes" id="UP000053593">
    <property type="component" value="Unassembled WGS sequence"/>
</dbReference>
<accession>A0A0D0CAV8</accession>